<dbReference type="AlphaFoldDB" id="A0A1M7ARM8"/>
<evidence type="ECO:0000259" key="7">
    <source>
        <dbReference type="Pfam" id="PF15975"/>
    </source>
</evidence>
<comment type="similarity">
    <text evidence="2">Belongs to the band 7/mec-2 family. Flotillin subfamily.</text>
</comment>
<dbReference type="Proteomes" id="UP000184206">
    <property type="component" value="Unassembled WGS sequence"/>
</dbReference>
<feature type="region of interest" description="Disordered" evidence="4">
    <location>
        <begin position="461"/>
        <end position="524"/>
    </location>
</feature>
<dbReference type="InterPro" id="IPR027705">
    <property type="entry name" value="Flotillin_fam"/>
</dbReference>
<accession>A0A1M7ARM8</accession>
<dbReference type="PANTHER" id="PTHR13806">
    <property type="entry name" value="FLOTILLIN-RELATED"/>
    <property type="match status" value="1"/>
</dbReference>
<dbReference type="SUPFAM" id="SSF117892">
    <property type="entry name" value="Band 7/SPFH domain"/>
    <property type="match status" value="1"/>
</dbReference>
<evidence type="ECO:0000259" key="6">
    <source>
        <dbReference type="Pfam" id="PF01145"/>
    </source>
</evidence>
<dbReference type="OrthoDB" id="9786220at2"/>
<dbReference type="RefSeq" id="WP_072707512.1">
    <property type="nucleotide sequence ID" value="NZ_FRCF01000002.1"/>
</dbReference>
<keyword evidence="5" id="KW-1133">Transmembrane helix</keyword>
<feature type="transmembrane region" description="Helical" evidence="5">
    <location>
        <begin position="6"/>
        <end position="28"/>
    </location>
</feature>
<evidence type="ECO:0000256" key="2">
    <source>
        <dbReference type="ARBA" id="ARBA00007161"/>
    </source>
</evidence>
<feature type="compositionally biased region" description="Acidic residues" evidence="4">
    <location>
        <begin position="485"/>
        <end position="501"/>
    </location>
</feature>
<organism evidence="8 9">
    <name type="scientific">Lacicoccus alkaliphilus DSM 16010</name>
    <dbReference type="NCBI Taxonomy" id="1123231"/>
    <lineage>
        <taxon>Bacteria</taxon>
        <taxon>Bacillati</taxon>
        <taxon>Bacillota</taxon>
        <taxon>Bacilli</taxon>
        <taxon>Bacillales</taxon>
        <taxon>Salinicoccaceae</taxon>
        <taxon>Lacicoccus</taxon>
    </lineage>
</organism>
<keyword evidence="9" id="KW-1185">Reference proteome</keyword>
<dbReference type="Pfam" id="PF01145">
    <property type="entry name" value="Band_7"/>
    <property type="match status" value="1"/>
</dbReference>
<dbReference type="Pfam" id="PF15975">
    <property type="entry name" value="Flot"/>
    <property type="match status" value="1"/>
</dbReference>
<dbReference type="Gene3D" id="3.30.479.30">
    <property type="entry name" value="Band 7 domain"/>
    <property type="match status" value="1"/>
</dbReference>
<reference evidence="8 9" key="1">
    <citation type="submission" date="2016-11" db="EMBL/GenBank/DDBJ databases">
        <authorList>
            <person name="Jaros S."/>
            <person name="Januszkiewicz K."/>
            <person name="Wedrychowicz H."/>
        </authorList>
    </citation>
    <scope>NUCLEOTIDE SEQUENCE [LARGE SCALE GENOMIC DNA]</scope>
    <source>
        <strain evidence="8 9">DSM 16010</strain>
    </source>
</reference>
<gene>
    <name evidence="8" type="ORF">SAMN02745189_00235</name>
</gene>
<comment type="subcellular location">
    <subcellularLocation>
        <location evidence="1">Membrane</location>
    </subcellularLocation>
</comment>
<sequence>MFEITGTLIIVIAIVAVLLIAAVGWYLFMKARYRTVPSNEALIVTGPNLGDETKETNIYKDDQGRYMKVIRGGGHRLKLFQTGTRVSLKSFQLQISTPKVYTLEGVGIYGQAVATVKVADDLDGIVKYAEQFLGKDQEDIEHEISEVLNSNLRAILSKMTVEQINKDRESFNEQVREIAQDQLNRMGFKITSLGLSDLRDDENYLENLGRPQIARVKKEAEIAESENRRETEIQQAKDNEDISNEQYKREMNIAESRKEKDLKDARILAETEKENAAARAAGQLEEEERRLEVERQRLEIREQEKQNDLKLRQLERENDVELERQQVAIRRQQAEADYYAQTKEAEARAEARMAEGKAEAEVIREKSLAEAEAIERRAKAMAEHKDVIILEQLIEIMPEFARAVSDSLSNVESIRILDSGKGEQMSSLPNTVTGTMAKLQESMGQMTGFDLEGFLNNLSASAGEQSEAEYREIEEDEPTPHDPSTSEDESADESGGTEDGLEPPAEDRPDSDPVDDYYEDYKGY</sequence>
<evidence type="ECO:0000256" key="5">
    <source>
        <dbReference type="SAM" id="Phobius"/>
    </source>
</evidence>
<evidence type="ECO:0000313" key="8">
    <source>
        <dbReference type="EMBL" id="SHL45450.1"/>
    </source>
</evidence>
<keyword evidence="5" id="KW-0812">Transmembrane</keyword>
<dbReference type="GO" id="GO:0005886">
    <property type="term" value="C:plasma membrane"/>
    <property type="evidence" value="ECO:0007669"/>
    <property type="project" value="TreeGrafter"/>
</dbReference>
<dbReference type="EMBL" id="FRCF01000002">
    <property type="protein sequence ID" value="SHL45450.1"/>
    <property type="molecule type" value="Genomic_DNA"/>
</dbReference>
<dbReference type="InterPro" id="IPR001107">
    <property type="entry name" value="Band_7"/>
</dbReference>
<dbReference type="InterPro" id="IPR031905">
    <property type="entry name" value="Flotillin_C"/>
</dbReference>
<protein>
    <submittedName>
        <fullName evidence="8">Flotillin</fullName>
    </submittedName>
</protein>
<evidence type="ECO:0000256" key="4">
    <source>
        <dbReference type="SAM" id="MobiDB-lite"/>
    </source>
</evidence>
<feature type="domain" description="Band 7" evidence="6">
    <location>
        <begin position="35"/>
        <end position="227"/>
    </location>
</feature>
<dbReference type="InterPro" id="IPR036013">
    <property type="entry name" value="Band_7/SPFH_dom_sf"/>
</dbReference>
<name>A0A1M7ARM8_9BACL</name>
<dbReference type="GO" id="GO:0072659">
    <property type="term" value="P:protein localization to plasma membrane"/>
    <property type="evidence" value="ECO:0007669"/>
    <property type="project" value="TreeGrafter"/>
</dbReference>
<feature type="domain" description="Flotillin C-terminal" evidence="7">
    <location>
        <begin position="346"/>
        <end position="425"/>
    </location>
</feature>
<feature type="region of interest" description="Disordered" evidence="4">
    <location>
        <begin position="225"/>
        <end position="246"/>
    </location>
</feature>
<dbReference type="CDD" id="cd03399">
    <property type="entry name" value="SPFH_flotillin"/>
    <property type="match status" value="1"/>
</dbReference>
<keyword evidence="3 5" id="KW-0472">Membrane</keyword>
<evidence type="ECO:0000256" key="3">
    <source>
        <dbReference type="ARBA" id="ARBA00023136"/>
    </source>
</evidence>
<dbReference type="STRING" id="1123231.SAMN02745189_00235"/>
<proteinExistence type="inferred from homology"/>
<dbReference type="PANTHER" id="PTHR13806:SF46">
    <property type="entry name" value="FLOTILLIN-1-RELATED"/>
    <property type="match status" value="1"/>
</dbReference>
<evidence type="ECO:0000256" key="1">
    <source>
        <dbReference type="ARBA" id="ARBA00004370"/>
    </source>
</evidence>
<evidence type="ECO:0000313" key="9">
    <source>
        <dbReference type="Proteomes" id="UP000184206"/>
    </source>
</evidence>
<dbReference type="GO" id="GO:0002020">
    <property type="term" value="F:protease binding"/>
    <property type="evidence" value="ECO:0007669"/>
    <property type="project" value="TreeGrafter"/>
</dbReference>